<name>A0ABR2KQC4_9EUKA</name>
<gene>
    <name evidence="2" type="ORF">M9Y10_029413</name>
</gene>
<proteinExistence type="predicted"/>
<keyword evidence="3" id="KW-1185">Reference proteome</keyword>
<evidence type="ECO:0000313" key="2">
    <source>
        <dbReference type="EMBL" id="KAK8892190.1"/>
    </source>
</evidence>
<evidence type="ECO:0000256" key="1">
    <source>
        <dbReference type="SAM" id="MobiDB-lite"/>
    </source>
</evidence>
<feature type="region of interest" description="Disordered" evidence="1">
    <location>
        <begin position="601"/>
        <end position="637"/>
    </location>
</feature>
<comment type="caution">
    <text evidence="2">The sequence shown here is derived from an EMBL/GenBank/DDBJ whole genome shotgun (WGS) entry which is preliminary data.</text>
</comment>
<organism evidence="2 3">
    <name type="scientific">Tritrichomonas musculus</name>
    <dbReference type="NCBI Taxonomy" id="1915356"/>
    <lineage>
        <taxon>Eukaryota</taxon>
        <taxon>Metamonada</taxon>
        <taxon>Parabasalia</taxon>
        <taxon>Tritrichomonadida</taxon>
        <taxon>Tritrichomonadidae</taxon>
        <taxon>Tritrichomonas</taxon>
    </lineage>
</organism>
<feature type="compositionally biased region" description="Acidic residues" evidence="1">
    <location>
        <begin position="615"/>
        <end position="637"/>
    </location>
</feature>
<feature type="compositionally biased region" description="Basic and acidic residues" evidence="1">
    <location>
        <begin position="601"/>
        <end position="612"/>
    </location>
</feature>
<accession>A0ABR2KQC4</accession>
<evidence type="ECO:0000313" key="3">
    <source>
        <dbReference type="Proteomes" id="UP001470230"/>
    </source>
</evidence>
<sequence>MFRKRKPFKNQLSDDCSQGKLSLEQAILSKELAVTLRNEATDFLNFLFSPENYPKLIEYALFDKKAESDEFKNLTRNQINKNAADILSFPSARIKERLGNDENHLLLHKLEEFIRNKELNQNPLYAGHFERIYTNILREPGSHFDTFFNVNIVEILLPLLADNILILPYKEFLTTLLEDLIDQINDDERVDSIIKIILQYASFYSYVMFCKLEDPLNTLATEYRKPRNYFKKFRPLNKDKKHIPIPQFITYEKGLDAKQQYRKEQALKKGRNFFIDKYKDNENFDDYDFRDAEMSAYLFLSIIQTAFAVNNYRYLQNDEFTDMLLFCGVFSSSESLSSMVAFKILENLYYGNLDASFDIQPYQDESFINLIDEYAEFVSYNHETLNLLHVNAFPLFWNHRYKDKRDNTCLIGIDPVLDIKHSTESKKELTPLLILRSFLFVDPPISSRLGFSYLKIFHFLDDKRKKLTGENIKKIQNYPKSIQDKIREIDIIVYEFIQRKFLFYIGENLKYKRLNFYEALNEILPYFPKDSEASPNDSPIRASLNGTAFELCRTFQNSSFFIINNEPSELLIDINNDNFCNKNSNAVIEILQYDSRDIGINKQNKNNDKIPTVDDISDDEDISKEDISEEEEMGISQ</sequence>
<dbReference type="EMBL" id="JAPFFF010000004">
    <property type="protein sequence ID" value="KAK8892190.1"/>
    <property type="molecule type" value="Genomic_DNA"/>
</dbReference>
<dbReference type="Proteomes" id="UP001470230">
    <property type="component" value="Unassembled WGS sequence"/>
</dbReference>
<reference evidence="2 3" key="1">
    <citation type="submission" date="2024-04" db="EMBL/GenBank/DDBJ databases">
        <title>Tritrichomonas musculus Genome.</title>
        <authorList>
            <person name="Alves-Ferreira E."/>
            <person name="Grigg M."/>
            <person name="Lorenzi H."/>
            <person name="Galac M."/>
        </authorList>
    </citation>
    <scope>NUCLEOTIDE SEQUENCE [LARGE SCALE GENOMIC DNA]</scope>
    <source>
        <strain evidence="2 3">EAF2021</strain>
    </source>
</reference>
<protein>
    <submittedName>
        <fullName evidence="2">Uncharacterized protein</fullName>
    </submittedName>
</protein>